<keyword evidence="4" id="KW-1185">Reference proteome</keyword>
<dbReference type="Pfam" id="PF03476">
    <property type="entry name" value="MOSC_N"/>
    <property type="match status" value="1"/>
</dbReference>
<dbReference type="InterPro" id="IPR011037">
    <property type="entry name" value="Pyrv_Knase-like_insert_dom_sf"/>
</dbReference>
<dbReference type="OrthoDB" id="10264306at2759"/>
<feature type="domain" description="MOSC" evidence="2">
    <location>
        <begin position="493"/>
        <end position="658"/>
    </location>
</feature>
<dbReference type="InterPro" id="IPR015422">
    <property type="entry name" value="PyrdxlP-dep_Trfase_small"/>
</dbReference>
<sequence length="659" mass="70070">AARFADSLPQAAGAHCNLIAFPGESNFSGARSNLSCIQELKSSALKWKVLLDAAKLACSPGELDLSICPADFTVVSFYKIFGYPTGLGALLVRHDAAPLIMPQADLAGGPRGAGGPLYFAGGTVSSISASSGFAIPRPQLSEWLERGTPNFLGIAVLPSQLDAVRALGPDQARCRHALAVCHEAFLRISCLKHSNGLQVCTVFGRHKEENWHEAQGPTLALSLHYADGSPIPYGIVGERAAAKQIVIRTGCHCNAGGCQKYLKLEDSDIRHFFASGKVCGDDRGLVDGRPTGVVRVSFGLYSTLADVSCCLDLLSEFVDARPPHCPEAVCKLPDSEMQGLTQPIHPQPQPVVVGTVTALKVYPVKGCGPLRVRRWPLDGNGNLFLDRRWCIMLESRSVAGRARAVSAKQAPRLTTVKLSLRSGEQGQFILVLSTKYHAQMLELPLSKHDSNFLRSAGVEPCRSMIRTSPNTDPEVSQANFSNTPAASSSAWFQQVLGIESLQLATAASAESSEGGTGEAPAPAEKTDFANAPKTLLLVSTASLREFGRVCGLAVPADRFRANMEVDMEHAYEEASWPVGLPLQLGAATFEAAGRCVRCQAVDIDPEDATSQGPSLLAALATAQPGSEAKGPTFGVLLRQRETSQSTPLLEVGMPLTRPG</sequence>
<dbReference type="Pfam" id="PF03473">
    <property type="entry name" value="MOSC"/>
    <property type="match status" value="1"/>
</dbReference>
<dbReference type="GO" id="GO:0006777">
    <property type="term" value="P:Mo-molybdopterin cofactor biosynthetic process"/>
    <property type="evidence" value="ECO:0007669"/>
    <property type="project" value="UniProtKB-KW"/>
</dbReference>
<gene>
    <name evidence="3" type="primary">MCSU3</name>
    <name evidence="3" type="ORF">SPIL2461_LOCUS183</name>
</gene>
<dbReference type="InterPro" id="IPR005302">
    <property type="entry name" value="MoCF_Sase_C"/>
</dbReference>
<dbReference type="Gene3D" id="3.40.640.10">
    <property type="entry name" value="Type I PLP-dependent aspartate aminotransferase-like (Major domain)"/>
    <property type="match status" value="1"/>
</dbReference>
<dbReference type="SUPFAM" id="SSF141673">
    <property type="entry name" value="MOSC N-terminal domain-like"/>
    <property type="match status" value="1"/>
</dbReference>
<dbReference type="InterPro" id="IPR005303">
    <property type="entry name" value="MOCOS_middle"/>
</dbReference>
<dbReference type="EMBL" id="CAJNIZ010000003">
    <property type="protein sequence ID" value="CAE7150838.1"/>
    <property type="molecule type" value="Genomic_DNA"/>
</dbReference>
<evidence type="ECO:0000259" key="2">
    <source>
        <dbReference type="PROSITE" id="PS51340"/>
    </source>
</evidence>
<proteinExistence type="predicted"/>
<dbReference type="GO" id="GO:0030170">
    <property type="term" value="F:pyridoxal phosphate binding"/>
    <property type="evidence" value="ECO:0007669"/>
    <property type="project" value="InterPro"/>
</dbReference>
<accession>A0A812IPD8</accession>
<dbReference type="GO" id="GO:0030151">
    <property type="term" value="F:molybdenum ion binding"/>
    <property type="evidence" value="ECO:0007669"/>
    <property type="project" value="InterPro"/>
</dbReference>
<dbReference type="Gene3D" id="3.90.1150.10">
    <property type="entry name" value="Aspartate Aminotransferase, domain 1"/>
    <property type="match status" value="1"/>
</dbReference>
<evidence type="ECO:0000256" key="1">
    <source>
        <dbReference type="ARBA" id="ARBA00023150"/>
    </source>
</evidence>
<dbReference type="Proteomes" id="UP000649617">
    <property type="component" value="Unassembled WGS sequence"/>
</dbReference>
<dbReference type="SUPFAM" id="SSF50800">
    <property type="entry name" value="PK beta-barrel domain-like"/>
    <property type="match status" value="1"/>
</dbReference>
<dbReference type="Pfam" id="PF00266">
    <property type="entry name" value="Aminotran_5"/>
    <property type="match status" value="1"/>
</dbReference>
<protein>
    <submittedName>
        <fullName evidence="3">MCSU3 protein</fullName>
    </submittedName>
</protein>
<keyword evidence="1" id="KW-0501">Molybdenum cofactor biosynthesis</keyword>
<dbReference type="PANTHER" id="PTHR14237">
    <property type="entry name" value="MOLYBDOPTERIN COFACTOR SULFURASE MOSC"/>
    <property type="match status" value="1"/>
</dbReference>
<name>A0A812IPD8_SYMPI</name>
<reference evidence="3" key="1">
    <citation type="submission" date="2021-02" db="EMBL/GenBank/DDBJ databases">
        <authorList>
            <person name="Dougan E. K."/>
            <person name="Rhodes N."/>
            <person name="Thang M."/>
            <person name="Chan C."/>
        </authorList>
    </citation>
    <scope>NUCLEOTIDE SEQUENCE</scope>
</reference>
<evidence type="ECO:0000313" key="4">
    <source>
        <dbReference type="Proteomes" id="UP000649617"/>
    </source>
</evidence>
<comment type="caution">
    <text evidence="3">The sequence shown here is derived from an EMBL/GenBank/DDBJ whole genome shotgun (WGS) entry which is preliminary data.</text>
</comment>
<dbReference type="InterPro" id="IPR015421">
    <property type="entry name" value="PyrdxlP-dep_Trfase_major"/>
</dbReference>
<dbReference type="PROSITE" id="PS51340">
    <property type="entry name" value="MOSC"/>
    <property type="match status" value="1"/>
</dbReference>
<dbReference type="SUPFAM" id="SSF53383">
    <property type="entry name" value="PLP-dependent transferases"/>
    <property type="match status" value="1"/>
</dbReference>
<dbReference type="InterPro" id="IPR000192">
    <property type="entry name" value="Aminotrans_V_dom"/>
</dbReference>
<dbReference type="InterPro" id="IPR015424">
    <property type="entry name" value="PyrdxlP-dep_Trfase"/>
</dbReference>
<feature type="non-terminal residue" evidence="3">
    <location>
        <position position="1"/>
    </location>
</feature>
<dbReference type="PANTHER" id="PTHR14237:SF80">
    <property type="entry name" value="MOLYBDENUM COFACTOR SULFURASE"/>
    <property type="match status" value="1"/>
</dbReference>
<evidence type="ECO:0000313" key="3">
    <source>
        <dbReference type="EMBL" id="CAE7150838.1"/>
    </source>
</evidence>
<dbReference type="AlphaFoldDB" id="A0A812IPD8"/>
<organism evidence="3 4">
    <name type="scientific">Symbiodinium pilosum</name>
    <name type="common">Dinoflagellate</name>
    <dbReference type="NCBI Taxonomy" id="2952"/>
    <lineage>
        <taxon>Eukaryota</taxon>
        <taxon>Sar</taxon>
        <taxon>Alveolata</taxon>
        <taxon>Dinophyceae</taxon>
        <taxon>Suessiales</taxon>
        <taxon>Symbiodiniaceae</taxon>
        <taxon>Symbiodinium</taxon>
    </lineage>
</organism>
<dbReference type="GO" id="GO:0003824">
    <property type="term" value="F:catalytic activity"/>
    <property type="evidence" value="ECO:0007669"/>
    <property type="project" value="InterPro"/>
</dbReference>